<dbReference type="GO" id="GO:0000976">
    <property type="term" value="F:transcription cis-regulatory region binding"/>
    <property type="evidence" value="ECO:0007669"/>
    <property type="project" value="TreeGrafter"/>
</dbReference>
<sequence length="241" mass="26049">MCLLDQPRAAYITDDEPVICEDKAVSVDTGTESVTDSAAAPAGRPGARSVRDRLIDAAEKCLTEKGIRATTVSEVAEVAGVSRGWLYRHFPDKAELLGAAIVRLNEAFWTESRTRLDAVTGLDQRIAVGVALARRESETPGALVLKLRQEEPEAFTACVGLGVRGLIPEIAAFWVPYLQAAVDSGEIHPDTDCAEAAEWIARIMMSLATVPGEQCDLDDHESVLRHARRYIVAGLRAEPAN</sequence>
<dbReference type="PANTHER" id="PTHR30055:SF226">
    <property type="entry name" value="HTH-TYPE TRANSCRIPTIONAL REGULATOR PKSA"/>
    <property type="match status" value="1"/>
</dbReference>
<dbReference type="SUPFAM" id="SSF46689">
    <property type="entry name" value="Homeodomain-like"/>
    <property type="match status" value="1"/>
</dbReference>
<gene>
    <name evidence="4" type="primary">ttgR</name>
    <name evidence="4" type="ORF">MCHUDSM44219_02289</name>
</gene>
<evidence type="ECO:0000259" key="3">
    <source>
        <dbReference type="PROSITE" id="PS50977"/>
    </source>
</evidence>
<organism evidence="4 5">
    <name type="scientific">Mycolicibacterium chubuense</name>
    <name type="common">Mycobacterium chubuense</name>
    <dbReference type="NCBI Taxonomy" id="1800"/>
    <lineage>
        <taxon>Bacteria</taxon>
        <taxon>Bacillati</taxon>
        <taxon>Actinomycetota</taxon>
        <taxon>Actinomycetes</taxon>
        <taxon>Mycobacteriales</taxon>
        <taxon>Mycobacteriaceae</taxon>
        <taxon>Mycolicibacterium</taxon>
    </lineage>
</organism>
<dbReference type="Gene3D" id="1.10.357.10">
    <property type="entry name" value="Tetracycline Repressor, domain 2"/>
    <property type="match status" value="1"/>
</dbReference>
<dbReference type="InterPro" id="IPR001647">
    <property type="entry name" value="HTH_TetR"/>
</dbReference>
<dbReference type="InterPro" id="IPR036271">
    <property type="entry name" value="Tet_transcr_reg_TetR-rel_C_sf"/>
</dbReference>
<dbReference type="AlphaFoldDB" id="A0A0J6WDU1"/>
<dbReference type="OrthoDB" id="4746440at2"/>
<dbReference type="PATRIC" id="fig|1800.3.peg.2292"/>
<proteinExistence type="predicted"/>
<protein>
    <submittedName>
        <fullName evidence="4">HTH-type transcriptional regulator TtgR</fullName>
    </submittedName>
</protein>
<comment type="caution">
    <text evidence="4">The sequence shown here is derived from an EMBL/GenBank/DDBJ whole genome shotgun (WGS) entry which is preliminary data.</text>
</comment>
<evidence type="ECO:0000256" key="2">
    <source>
        <dbReference type="PROSITE-ProRule" id="PRU00335"/>
    </source>
</evidence>
<dbReference type="GO" id="GO:0003700">
    <property type="term" value="F:DNA-binding transcription factor activity"/>
    <property type="evidence" value="ECO:0007669"/>
    <property type="project" value="TreeGrafter"/>
</dbReference>
<dbReference type="SUPFAM" id="SSF48498">
    <property type="entry name" value="Tetracyclin repressor-like, C-terminal domain"/>
    <property type="match status" value="1"/>
</dbReference>
<feature type="domain" description="HTH tetR-type" evidence="3">
    <location>
        <begin position="48"/>
        <end position="108"/>
    </location>
</feature>
<evidence type="ECO:0000313" key="4">
    <source>
        <dbReference type="EMBL" id="KMO80128.1"/>
    </source>
</evidence>
<evidence type="ECO:0000313" key="5">
    <source>
        <dbReference type="Proteomes" id="UP000036176"/>
    </source>
</evidence>
<dbReference type="PRINTS" id="PR00455">
    <property type="entry name" value="HTHTETR"/>
</dbReference>
<accession>A0A0J6WDU1</accession>
<dbReference type="Proteomes" id="UP000036176">
    <property type="component" value="Unassembled WGS sequence"/>
</dbReference>
<keyword evidence="5" id="KW-1185">Reference proteome</keyword>
<keyword evidence="1 2" id="KW-0238">DNA-binding</keyword>
<dbReference type="InterPro" id="IPR050109">
    <property type="entry name" value="HTH-type_TetR-like_transc_reg"/>
</dbReference>
<dbReference type="PROSITE" id="PS50977">
    <property type="entry name" value="HTH_TETR_2"/>
    <property type="match status" value="1"/>
</dbReference>
<feature type="DNA-binding region" description="H-T-H motif" evidence="2">
    <location>
        <begin position="71"/>
        <end position="90"/>
    </location>
</feature>
<evidence type="ECO:0000256" key="1">
    <source>
        <dbReference type="ARBA" id="ARBA00023125"/>
    </source>
</evidence>
<dbReference type="InterPro" id="IPR009057">
    <property type="entry name" value="Homeodomain-like_sf"/>
</dbReference>
<dbReference type="Pfam" id="PF00440">
    <property type="entry name" value="TetR_N"/>
    <property type="match status" value="1"/>
</dbReference>
<dbReference type="InterPro" id="IPR023772">
    <property type="entry name" value="DNA-bd_HTH_TetR-type_CS"/>
</dbReference>
<dbReference type="PROSITE" id="PS01081">
    <property type="entry name" value="HTH_TETR_1"/>
    <property type="match status" value="1"/>
</dbReference>
<dbReference type="PANTHER" id="PTHR30055">
    <property type="entry name" value="HTH-TYPE TRANSCRIPTIONAL REGULATOR RUTR"/>
    <property type="match status" value="1"/>
</dbReference>
<name>A0A0J6WDU1_MYCCU</name>
<dbReference type="EMBL" id="JYNX01000034">
    <property type="protein sequence ID" value="KMO80128.1"/>
    <property type="molecule type" value="Genomic_DNA"/>
</dbReference>
<reference evidence="4 5" key="1">
    <citation type="journal article" date="2015" name="Genome Biol. Evol.">
        <title>Characterization of Three Mycobacterium spp. with Potential Use in Bioremediation by Genome Sequencing and Comparative Genomics.</title>
        <authorList>
            <person name="Das S."/>
            <person name="Pettersson B.M."/>
            <person name="Behra P.R."/>
            <person name="Ramesh M."/>
            <person name="Dasgupta S."/>
            <person name="Bhattacharya A."/>
            <person name="Kirsebom L.A."/>
        </authorList>
    </citation>
    <scope>NUCLEOTIDE SEQUENCE [LARGE SCALE GENOMIC DNA]</scope>
    <source>
        <strain evidence="4 5">DSM 44219</strain>
    </source>
</reference>